<dbReference type="SMART" id="SM00014">
    <property type="entry name" value="acidPPc"/>
    <property type="match status" value="1"/>
</dbReference>
<dbReference type="GeneID" id="95587819"/>
<keyword evidence="1" id="KW-0812">Transmembrane</keyword>
<dbReference type="InterPro" id="IPR000326">
    <property type="entry name" value="PAP2/HPO"/>
</dbReference>
<dbReference type="InterPro" id="IPR036938">
    <property type="entry name" value="PAP2/HPO_sf"/>
</dbReference>
<proteinExistence type="predicted"/>
<keyword evidence="1" id="KW-1133">Transmembrane helix</keyword>
<evidence type="ECO:0000313" key="4">
    <source>
        <dbReference type="Proteomes" id="UP000613974"/>
    </source>
</evidence>
<reference evidence="4" key="1">
    <citation type="submission" date="2023-07" db="EMBL/GenBank/DDBJ databases">
        <title>Whole genome shotgun sequence of Streptomyces nojiriensis NBRC 13794.</title>
        <authorList>
            <person name="Komaki H."/>
            <person name="Tamura T."/>
        </authorList>
    </citation>
    <scope>NUCLEOTIDE SEQUENCE [LARGE SCALE GENOMIC DNA]</scope>
    <source>
        <strain evidence="4">NBRC 13794</strain>
    </source>
</reference>
<feature type="transmembrane region" description="Helical" evidence="1">
    <location>
        <begin position="166"/>
        <end position="185"/>
    </location>
</feature>
<organism evidence="3 4">
    <name type="scientific">Streptomyces nojiriensis</name>
    <dbReference type="NCBI Taxonomy" id="66374"/>
    <lineage>
        <taxon>Bacteria</taxon>
        <taxon>Bacillati</taxon>
        <taxon>Actinomycetota</taxon>
        <taxon>Actinomycetes</taxon>
        <taxon>Kitasatosporales</taxon>
        <taxon>Streptomycetaceae</taxon>
        <taxon>Streptomyces</taxon>
    </lineage>
</organism>
<dbReference type="PANTHER" id="PTHR14969">
    <property type="entry name" value="SPHINGOSINE-1-PHOSPHATE PHOSPHOHYDROLASE"/>
    <property type="match status" value="1"/>
</dbReference>
<dbReference type="EMBL" id="BNEC01000005">
    <property type="protein sequence ID" value="GHI69549.1"/>
    <property type="molecule type" value="Genomic_DNA"/>
</dbReference>
<feature type="domain" description="Phosphatidic acid phosphatase type 2/haloperoxidase" evidence="2">
    <location>
        <begin position="99"/>
        <end position="208"/>
    </location>
</feature>
<protein>
    <recommendedName>
        <fullName evidence="2">Phosphatidic acid phosphatase type 2/haloperoxidase domain-containing protein</fullName>
    </recommendedName>
</protein>
<keyword evidence="1" id="KW-0472">Membrane</keyword>
<sequence>MRAPIASRATRWGLAAGLCAALFAVLTVLVAARHGSPYPFDASVHRWSVRHRPAVAVALARGVTTTGTGPVPYLCAVTAGLIAGWGRGARGRLLTAAGALGFLLLAQGLRYAVLNSVTRPRPPVADRVTHASGFSFPSGHTATSALVAGLLAWAVWRAASPAAARLWWGLFACWAVTVGLTRVYLGVHWPTDVLGGWLYALTWLAAAMAVVAWIGRNRKSRAAVE</sequence>
<feature type="transmembrane region" description="Helical" evidence="1">
    <location>
        <begin position="197"/>
        <end position="215"/>
    </location>
</feature>
<keyword evidence="4" id="KW-1185">Reference proteome</keyword>
<name>A0ABQ3SN39_9ACTN</name>
<dbReference type="Pfam" id="PF01569">
    <property type="entry name" value="PAP2"/>
    <property type="match status" value="1"/>
</dbReference>
<dbReference type="Gene3D" id="1.20.144.10">
    <property type="entry name" value="Phosphatidic acid phosphatase type 2/haloperoxidase"/>
    <property type="match status" value="1"/>
</dbReference>
<dbReference type="SUPFAM" id="SSF48317">
    <property type="entry name" value="Acid phosphatase/Vanadium-dependent haloperoxidase"/>
    <property type="match status" value="1"/>
</dbReference>
<dbReference type="PANTHER" id="PTHR14969:SF13">
    <property type="entry name" value="AT30094P"/>
    <property type="match status" value="1"/>
</dbReference>
<dbReference type="CDD" id="cd03392">
    <property type="entry name" value="PAP2_like_2"/>
    <property type="match status" value="1"/>
</dbReference>
<feature type="transmembrane region" description="Helical" evidence="1">
    <location>
        <begin position="134"/>
        <end position="154"/>
    </location>
</feature>
<evidence type="ECO:0000256" key="1">
    <source>
        <dbReference type="SAM" id="Phobius"/>
    </source>
</evidence>
<comment type="caution">
    <text evidence="3">The sequence shown here is derived from an EMBL/GenBank/DDBJ whole genome shotgun (WGS) entry which is preliminary data.</text>
</comment>
<dbReference type="RefSeq" id="WP_229876860.1">
    <property type="nucleotide sequence ID" value="NZ_BMRL01000023.1"/>
</dbReference>
<evidence type="ECO:0000313" key="3">
    <source>
        <dbReference type="EMBL" id="GHI69549.1"/>
    </source>
</evidence>
<gene>
    <name evidence="3" type="ORF">Snoj_34670</name>
</gene>
<feature type="transmembrane region" description="Helical" evidence="1">
    <location>
        <begin position="12"/>
        <end position="32"/>
    </location>
</feature>
<evidence type="ECO:0000259" key="2">
    <source>
        <dbReference type="SMART" id="SM00014"/>
    </source>
</evidence>
<dbReference type="Proteomes" id="UP000613974">
    <property type="component" value="Unassembled WGS sequence"/>
</dbReference>
<feature type="transmembrane region" description="Helical" evidence="1">
    <location>
        <begin position="93"/>
        <end position="114"/>
    </location>
</feature>
<accession>A0ABQ3SN39</accession>
<feature type="transmembrane region" description="Helical" evidence="1">
    <location>
        <begin position="70"/>
        <end position="86"/>
    </location>
</feature>